<reference evidence="2 3" key="1">
    <citation type="journal article" date="2017" name="Nat. Commun.">
        <title>'ARMAN' archaea depend on association with euryarchaeal host in culture and in situ.</title>
        <authorList>
            <person name="Golyshina O."/>
            <person name="Toshchakov S."/>
            <person name="Makarova K."/>
            <person name="Gavrilov S."/>
            <person name="Korzhenkov A."/>
            <person name="La Cono V."/>
            <person name="Arcadi E."/>
            <person name="Nechitaylo T."/>
            <person name="Ferrer M."/>
            <person name="Kublanov I."/>
            <person name="Wolf Y."/>
            <person name="Yakimov M."/>
            <person name="Golyshin P."/>
            <person name="Slesarev A."/>
            <person name="Kozyavkin S."/>
        </authorList>
    </citation>
    <scope>NUCLEOTIDE SEQUENCE [LARGE SCALE GENOMIC DNA]</scope>
    <source>
        <strain evidence="2 3">Mia14</strain>
    </source>
</reference>
<sequence>MDYSDTTIILPVKNEPYAKEVLGEVISSLPHSKIIIAYSGNVNDLKKYGSKKPNVIFLKQNGNGKGNACIYAFKSIRTKFVGLIDTDGTYDVKDLRKAINLIRKGGDMIIGRRIASEHGAMPSYIKFGNWVITQTANLIYGMHLKDSQTGLRVIKVSSLKTLNLYEQGFGIESEINIKMHKKGYVTKEIPISYHKRKGGHSNQLKLLDGLKLLAIDFKFMSKDK</sequence>
<evidence type="ECO:0000313" key="2">
    <source>
        <dbReference type="EMBL" id="ASI13537.1"/>
    </source>
</evidence>
<feature type="domain" description="Glycosyltransferase 2-like" evidence="1">
    <location>
        <begin position="7"/>
        <end position="120"/>
    </location>
</feature>
<protein>
    <submittedName>
        <fullName evidence="2">Glycosyltransferase</fullName>
    </submittedName>
</protein>
<evidence type="ECO:0000259" key="1">
    <source>
        <dbReference type="Pfam" id="PF00535"/>
    </source>
</evidence>
<dbReference type="RefSeq" id="WP_157891416.1">
    <property type="nucleotide sequence ID" value="NZ_CP019964.1"/>
</dbReference>
<dbReference type="Pfam" id="PF00535">
    <property type="entry name" value="Glycos_transf_2"/>
    <property type="match status" value="1"/>
</dbReference>
<dbReference type="CDD" id="cd04179">
    <property type="entry name" value="DPM_DPG-synthase_like"/>
    <property type="match status" value="1"/>
</dbReference>
<dbReference type="InterPro" id="IPR029044">
    <property type="entry name" value="Nucleotide-diphossugar_trans"/>
</dbReference>
<accession>A0A218NM34</accession>
<gene>
    <name evidence="2" type="ORF">Mia14_0203</name>
</gene>
<dbReference type="SUPFAM" id="SSF53448">
    <property type="entry name" value="Nucleotide-diphospho-sugar transferases"/>
    <property type="match status" value="1"/>
</dbReference>
<dbReference type="Gene3D" id="3.90.550.10">
    <property type="entry name" value="Spore Coat Polysaccharide Biosynthesis Protein SpsA, Chain A"/>
    <property type="match status" value="1"/>
</dbReference>
<dbReference type="GO" id="GO:0016740">
    <property type="term" value="F:transferase activity"/>
    <property type="evidence" value="ECO:0007669"/>
    <property type="project" value="UniProtKB-KW"/>
</dbReference>
<dbReference type="PANTHER" id="PTHR48090">
    <property type="entry name" value="UNDECAPRENYL-PHOSPHATE 4-DEOXY-4-FORMAMIDO-L-ARABINOSE TRANSFERASE-RELATED"/>
    <property type="match status" value="1"/>
</dbReference>
<proteinExistence type="predicted"/>
<keyword evidence="2" id="KW-0808">Transferase</keyword>
<organism evidence="2 3">
    <name type="scientific">Candidatus Mancarchaeum acidiphilum</name>
    <dbReference type="NCBI Taxonomy" id="1920749"/>
    <lineage>
        <taxon>Archaea</taxon>
        <taxon>Candidatus Micrarchaeota</taxon>
        <taxon>Candidatus Mancarchaeum</taxon>
    </lineage>
</organism>
<keyword evidence="3" id="KW-1185">Reference proteome</keyword>
<dbReference type="KEGG" id="marh:Mia14_0203"/>
<dbReference type="InterPro" id="IPR001173">
    <property type="entry name" value="Glyco_trans_2-like"/>
</dbReference>
<dbReference type="OrthoDB" id="147253at2157"/>
<dbReference type="PANTHER" id="PTHR48090:SF7">
    <property type="entry name" value="RFBJ PROTEIN"/>
    <property type="match status" value="1"/>
</dbReference>
<evidence type="ECO:0000313" key="3">
    <source>
        <dbReference type="Proteomes" id="UP000197679"/>
    </source>
</evidence>
<dbReference type="AlphaFoldDB" id="A0A218NM34"/>
<dbReference type="InterPro" id="IPR050256">
    <property type="entry name" value="Glycosyltransferase_2"/>
</dbReference>
<dbReference type="Proteomes" id="UP000197679">
    <property type="component" value="Chromosome"/>
</dbReference>
<dbReference type="EMBL" id="CP019964">
    <property type="protein sequence ID" value="ASI13537.1"/>
    <property type="molecule type" value="Genomic_DNA"/>
</dbReference>
<name>A0A218NM34_9ARCH</name>
<dbReference type="GeneID" id="33313761"/>